<feature type="region of interest" description="Disordered" evidence="1">
    <location>
        <begin position="97"/>
        <end position="123"/>
    </location>
</feature>
<evidence type="ECO:0000313" key="4">
    <source>
        <dbReference type="WBParaSite" id="GPUH_0002500401-mRNA-1"/>
    </source>
</evidence>
<dbReference type="AlphaFoldDB" id="A0A183EVI3"/>
<dbReference type="EMBL" id="UYRT01103237">
    <property type="protein sequence ID" value="VDN43578.1"/>
    <property type="molecule type" value="Genomic_DNA"/>
</dbReference>
<sequence length="123" mass="13753">MFNFLINGGRYESEEHVHKHDSHPDHLTVCNIRANCLSPNNLLLKNATVQMMDKPKKDEVVEASANTPVIVEDPEEQKVVQPKQKVTAWRTSLEVDTIAPAERSEEPHGAASSNTQKRGIKSN</sequence>
<dbReference type="WBParaSite" id="GPUH_0002500401-mRNA-1">
    <property type="protein sequence ID" value="GPUH_0002500401-mRNA-1"/>
    <property type="gene ID" value="GPUH_0002500401"/>
</dbReference>
<evidence type="ECO:0000313" key="3">
    <source>
        <dbReference type="Proteomes" id="UP000271098"/>
    </source>
</evidence>
<reference evidence="2 3" key="2">
    <citation type="submission" date="2018-11" db="EMBL/GenBank/DDBJ databases">
        <authorList>
            <consortium name="Pathogen Informatics"/>
        </authorList>
    </citation>
    <scope>NUCLEOTIDE SEQUENCE [LARGE SCALE GENOMIC DNA]</scope>
</reference>
<organism evidence="4">
    <name type="scientific">Gongylonema pulchrum</name>
    <dbReference type="NCBI Taxonomy" id="637853"/>
    <lineage>
        <taxon>Eukaryota</taxon>
        <taxon>Metazoa</taxon>
        <taxon>Ecdysozoa</taxon>
        <taxon>Nematoda</taxon>
        <taxon>Chromadorea</taxon>
        <taxon>Rhabditida</taxon>
        <taxon>Spirurina</taxon>
        <taxon>Spiruromorpha</taxon>
        <taxon>Spiruroidea</taxon>
        <taxon>Gongylonematidae</taxon>
        <taxon>Gongylonema</taxon>
    </lineage>
</organism>
<accession>A0A183EVI3</accession>
<gene>
    <name evidence="2" type="ORF">GPUH_LOCUS24974</name>
</gene>
<proteinExistence type="predicted"/>
<keyword evidence="3" id="KW-1185">Reference proteome</keyword>
<evidence type="ECO:0000256" key="1">
    <source>
        <dbReference type="SAM" id="MobiDB-lite"/>
    </source>
</evidence>
<protein>
    <submittedName>
        <fullName evidence="4">HNHc domain-containing protein</fullName>
    </submittedName>
</protein>
<name>A0A183EVI3_9BILA</name>
<reference evidence="4" key="1">
    <citation type="submission" date="2016-06" db="UniProtKB">
        <authorList>
            <consortium name="WormBaseParasite"/>
        </authorList>
    </citation>
    <scope>IDENTIFICATION</scope>
</reference>
<dbReference type="Proteomes" id="UP000271098">
    <property type="component" value="Unassembled WGS sequence"/>
</dbReference>
<evidence type="ECO:0000313" key="2">
    <source>
        <dbReference type="EMBL" id="VDN43578.1"/>
    </source>
</evidence>